<dbReference type="Gene3D" id="1.25.40.10">
    <property type="entry name" value="Tetratricopeptide repeat domain"/>
    <property type="match status" value="1"/>
</dbReference>
<protein>
    <submittedName>
        <fullName evidence="1">Outer dynein arm-docking complex subunit 4-like isoform X1</fullName>
    </submittedName>
</protein>
<name>A0ABD2B7Q3_VESSQ</name>
<evidence type="ECO:0000313" key="1">
    <source>
        <dbReference type="EMBL" id="KAL2728732.1"/>
    </source>
</evidence>
<dbReference type="Proteomes" id="UP001607302">
    <property type="component" value="Unassembled WGS sequence"/>
</dbReference>
<evidence type="ECO:0000313" key="2">
    <source>
        <dbReference type="Proteomes" id="UP001607302"/>
    </source>
</evidence>
<dbReference type="SUPFAM" id="SSF48452">
    <property type="entry name" value="TPR-like"/>
    <property type="match status" value="1"/>
</dbReference>
<accession>A0ABD2B7Q3</accession>
<keyword evidence="2" id="KW-1185">Reference proteome</keyword>
<dbReference type="EMBL" id="JAUDFV010000132">
    <property type="protein sequence ID" value="KAL2728732.1"/>
    <property type="molecule type" value="Genomic_DNA"/>
</dbReference>
<dbReference type="InterPro" id="IPR011990">
    <property type="entry name" value="TPR-like_helical_dom_sf"/>
</dbReference>
<gene>
    <name evidence="1" type="ORF">V1478_006364</name>
</gene>
<reference evidence="1 2" key="1">
    <citation type="journal article" date="2024" name="Ann. Entomol. Soc. Am.">
        <title>Genomic analyses of the southern and eastern yellowjacket wasps (Hymenoptera: Vespidae) reveal evolutionary signatures of social life.</title>
        <authorList>
            <person name="Catto M.A."/>
            <person name="Caine P.B."/>
            <person name="Orr S.E."/>
            <person name="Hunt B.G."/>
            <person name="Goodisman M.A.D."/>
        </authorList>
    </citation>
    <scope>NUCLEOTIDE SEQUENCE [LARGE SCALE GENOMIC DNA]</scope>
    <source>
        <strain evidence="1">233</strain>
        <tissue evidence="1">Head and thorax</tissue>
    </source>
</reference>
<proteinExistence type="predicted"/>
<sequence>MNVTPDEHILQSSQCKNDLNLEYEGRMLLYGRYVLSFMWKMSRPVGMHKEKKDGGPEIFREKILYREWAHRFTTIEKYTEAITYFQKAIESAVDDKDVRLLLGLCKAQFFFARYIIAVKTAEKCMELDPNNYKVQELRVDTLYHIGEFCYSLIYAYEGLRKRRMPFELCIYQANETIETCVGEKDTLKRLLPWIKKLQEYREVLIEKLAVEPDEFEGIDEDQSKFKVNDPVAKEEMYNAKIQCLLNKIYLGRVAIEKDFRQRLLEDKQTLESPNKDSSKTLTILLQESINRTKFRQNIIRMTSPMYLKLFAKTARTIGHKMMINNEKRIKRYNIIILADFLLRSLHATRIKREYNLFFRYVERIKDKFDSYSSNMFPLKQKCLNTLYKMIAWAYIETRDLMRLKDEETKLRYLKRHLRVGTTKLPRERDLAWVKICTRKESLKTFRRRLSVASEPLELAWLFHDFSKFLIEIFRFDLARYYAKKARDSAIEANSEQWILNATHMTMLIEICQNNRNEAKEAAALAIASAKKLSIDYLVDFYYRTLNIIDEVDFERLMITTDGIGTRQRLILELMPEELKNDVDFLFRSMEVVPAKRRLSVMPGCKPIDRKFKLPCRRNTILPCPPKDPEKRATQALLAQYAPLKERPGFIDLENYE</sequence>
<dbReference type="PANTHER" id="PTHR21391:SF0">
    <property type="entry name" value="AT04489P-RELATED"/>
    <property type="match status" value="1"/>
</dbReference>
<dbReference type="PANTHER" id="PTHR21391">
    <property type="entry name" value="AT04489P-RELATED"/>
    <property type="match status" value="1"/>
</dbReference>
<organism evidence="1 2">
    <name type="scientific">Vespula squamosa</name>
    <name type="common">Southern yellow jacket</name>
    <name type="synonym">Wasp</name>
    <dbReference type="NCBI Taxonomy" id="30214"/>
    <lineage>
        <taxon>Eukaryota</taxon>
        <taxon>Metazoa</taxon>
        <taxon>Ecdysozoa</taxon>
        <taxon>Arthropoda</taxon>
        <taxon>Hexapoda</taxon>
        <taxon>Insecta</taxon>
        <taxon>Pterygota</taxon>
        <taxon>Neoptera</taxon>
        <taxon>Endopterygota</taxon>
        <taxon>Hymenoptera</taxon>
        <taxon>Apocrita</taxon>
        <taxon>Aculeata</taxon>
        <taxon>Vespoidea</taxon>
        <taxon>Vespidae</taxon>
        <taxon>Vespinae</taxon>
        <taxon>Vespula</taxon>
    </lineage>
</organism>
<comment type="caution">
    <text evidence="1">The sequence shown here is derived from an EMBL/GenBank/DDBJ whole genome shotgun (WGS) entry which is preliminary data.</text>
</comment>
<dbReference type="AlphaFoldDB" id="A0ABD2B7Q3"/>